<organism evidence="1 2">
    <name type="scientific">Halopelagius fulvigenes</name>
    <dbReference type="NCBI Taxonomy" id="1198324"/>
    <lineage>
        <taxon>Archaea</taxon>
        <taxon>Methanobacteriati</taxon>
        <taxon>Methanobacteriota</taxon>
        <taxon>Stenosarchaea group</taxon>
        <taxon>Halobacteria</taxon>
        <taxon>Halobacteriales</taxon>
        <taxon>Haloferacaceae</taxon>
    </lineage>
</organism>
<accession>A0ABD5U5B7</accession>
<keyword evidence="2" id="KW-1185">Reference proteome</keyword>
<evidence type="ECO:0000313" key="2">
    <source>
        <dbReference type="Proteomes" id="UP001596408"/>
    </source>
</evidence>
<gene>
    <name evidence="1" type="ORF">ACFQEV_15060</name>
</gene>
<dbReference type="RefSeq" id="WP_379697692.1">
    <property type="nucleotide sequence ID" value="NZ_JBHSXH010000015.1"/>
</dbReference>
<proteinExistence type="predicted"/>
<reference evidence="1 2" key="1">
    <citation type="journal article" date="2019" name="Int. J. Syst. Evol. Microbiol.">
        <title>The Global Catalogue of Microorganisms (GCM) 10K type strain sequencing project: providing services to taxonomists for standard genome sequencing and annotation.</title>
        <authorList>
            <consortium name="The Broad Institute Genomics Platform"/>
            <consortium name="The Broad Institute Genome Sequencing Center for Infectious Disease"/>
            <person name="Wu L."/>
            <person name="Ma J."/>
        </authorList>
    </citation>
    <scope>NUCLEOTIDE SEQUENCE [LARGE SCALE GENOMIC DNA]</scope>
    <source>
        <strain evidence="1 2">YIM 94188</strain>
    </source>
</reference>
<dbReference type="Proteomes" id="UP001596408">
    <property type="component" value="Unassembled WGS sequence"/>
</dbReference>
<evidence type="ECO:0000313" key="1">
    <source>
        <dbReference type="EMBL" id="MFC6826300.1"/>
    </source>
</evidence>
<dbReference type="EMBL" id="JBHSXH010000015">
    <property type="protein sequence ID" value="MFC6826300.1"/>
    <property type="molecule type" value="Genomic_DNA"/>
</dbReference>
<name>A0ABD5U5B7_9EURY</name>
<protein>
    <submittedName>
        <fullName evidence="1">Uncharacterized protein</fullName>
    </submittedName>
</protein>
<sequence length="49" mass="4933">MGPAVPSAVLAALVAIGLVVGWETARIDPTRLKLASGVVLMDVGAYLVA</sequence>
<comment type="caution">
    <text evidence="1">The sequence shown here is derived from an EMBL/GenBank/DDBJ whole genome shotgun (WGS) entry which is preliminary data.</text>
</comment>
<dbReference type="AlphaFoldDB" id="A0ABD5U5B7"/>